<reference evidence="1" key="2">
    <citation type="submission" date="2004-02" db="EMBL/GenBank/DDBJ databases">
        <authorList>
            <consortium name="Genoscope"/>
            <consortium name="Whitehead Institute Centre for Genome Research"/>
        </authorList>
    </citation>
    <scope>NUCLEOTIDE SEQUENCE</scope>
</reference>
<dbReference type="EMBL" id="CAAE01023008">
    <property type="protein sequence ID" value="CAG14511.1"/>
    <property type="molecule type" value="Genomic_DNA"/>
</dbReference>
<gene>
    <name evidence="1" type="ORF">GSTENG00037220001</name>
</gene>
<accession>Q4RAS2</accession>
<dbReference type="KEGG" id="tng:GSTEN00037220G001"/>
<evidence type="ECO:0000313" key="1">
    <source>
        <dbReference type="EMBL" id="CAG14511.1"/>
    </source>
</evidence>
<protein>
    <submittedName>
        <fullName evidence="1">(spotted green pufferfish) hypothetical protein</fullName>
    </submittedName>
</protein>
<proteinExistence type="predicted"/>
<reference evidence="1" key="1">
    <citation type="journal article" date="2004" name="Nature">
        <title>Genome duplication in the teleost fish Tetraodon nigroviridis reveals the early vertebrate proto-karyotype.</title>
        <authorList>
            <person name="Jaillon O."/>
            <person name="Aury J.-M."/>
            <person name="Brunet F."/>
            <person name="Petit J.-L."/>
            <person name="Stange-Thomann N."/>
            <person name="Mauceli E."/>
            <person name="Bouneau L."/>
            <person name="Fischer C."/>
            <person name="Ozouf-Costaz C."/>
            <person name="Bernot A."/>
            <person name="Nicaud S."/>
            <person name="Jaffe D."/>
            <person name="Fisher S."/>
            <person name="Lutfalla G."/>
            <person name="Dossat C."/>
            <person name="Segurens B."/>
            <person name="Dasilva C."/>
            <person name="Salanoubat M."/>
            <person name="Levy M."/>
            <person name="Boudet N."/>
            <person name="Castellano S."/>
            <person name="Anthouard V."/>
            <person name="Jubin C."/>
            <person name="Castelli V."/>
            <person name="Katinka M."/>
            <person name="Vacherie B."/>
            <person name="Biemont C."/>
            <person name="Skalli Z."/>
            <person name="Cattolico L."/>
            <person name="Poulain J."/>
            <person name="De Berardinis V."/>
            <person name="Cruaud C."/>
            <person name="Duprat S."/>
            <person name="Brottier P."/>
            <person name="Coutanceau J.-P."/>
            <person name="Gouzy J."/>
            <person name="Parra G."/>
            <person name="Lardier G."/>
            <person name="Chapple C."/>
            <person name="McKernan K.J."/>
            <person name="McEwan P."/>
            <person name="Bosak S."/>
            <person name="Kellis M."/>
            <person name="Volff J.-N."/>
            <person name="Guigo R."/>
            <person name="Zody M.C."/>
            <person name="Mesirov J."/>
            <person name="Lindblad-Toh K."/>
            <person name="Birren B."/>
            <person name="Nusbaum C."/>
            <person name="Kahn D."/>
            <person name="Robinson-Rechavi M."/>
            <person name="Laudet V."/>
            <person name="Schachter V."/>
            <person name="Quetier F."/>
            <person name="Saurin W."/>
            <person name="Scarpelli C."/>
            <person name="Wincker P."/>
            <person name="Lander E.S."/>
            <person name="Weissenbach J."/>
            <person name="Roest Crollius H."/>
        </authorList>
    </citation>
    <scope>NUCLEOTIDE SEQUENCE [LARGE SCALE GENOMIC DNA]</scope>
</reference>
<organism evidence="1">
    <name type="scientific">Tetraodon nigroviridis</name>
    <name type="common">Spotted green pufferfish</name>
    <name type="synonym">Chelonodon nigroviridis</name>
    <dbReference type="NCBI Taxonomy" id="99883"/>
    <lineage>
        <taxon>Eukaryota</taxon>
        <taxon>Metazoa</taxon>
        <taxon>Chordata</taxon>
        <taxon>Craniata</taxon>
        <taxon>Vertebrata</taxon>
        <taxon>Euteleostomi</taxon>
        <taxon>Actinopterygii</taxon>
        <taxon>Neopterygii</taxon>
        <taxon>Teleostei</taxon>
        <taxon>Neoteleostei</taxon>
        <taxon>Acanthomorphata</taxon>
        <taxon>Eupercaria</taxon>
        <taxon>Tetraodontiformes</taxon>
        <taxon>Tetradontoidea</taxon>
        <taxon>Tetraodontidae</taxon>
        <taxon>Tetraodon</taxon>
    </lineage>
</organism>
<name>Q4RAS2_TETNG</name>
<sequence>MGSGGTLKFALCEVLQFAGLCVPLFIVMQRFAVCKGQNLSAAPWLWQHSLLVDCGLLHCLYHLHRPAGVGAPEVHGFCEEEVPHWKKEMVSVSCTAQLETNHPSRHM</sequence>
<dbReference type="OrthoDB" id="6286514at2759"/>
<comment type="caution">
    <text evidence="1">The sequence shown here is derived from an EMBL/GenBank/DDBJ whole genome shotgun (WGS) entry which is preliminary data.</text>
</comment>
<dbReference type="AlphaFoldDB" id="Q4RAS2"/>